<reference evidence="3 4" key="1">
    <citation type="submission" date="2014-12" db="EMBL/GenBank/DDBJ databases">
        <title>Genome assembly of Enhygromyxa salina DSM 15201.</title>
        <authorList>
            <person name="Sharma G."/>
            <person name="Subramanian S."/>
        </authorList>
    </citation>
    <scope>NUCLEOTIDE SEQUENCE [LARGE SCALE GENOMIC DNA]</scope>
    <source>
        <strain evidence="3 4">DSM 15201</strain>
    </source>
</reference>
<gene>
    <name evidence="3" type="ORF">DB30_01491</name>
</gene>
<protein>
    <submittedName>
        <fullName evidence="3">Uncharacterized protein</fullName>
    </submittedName>
</protein>
<feature type="transmembrane region" description="Helical" evidence="2">
    <location>
        <begin position="149"/>
        <end position="172"/>
    </location>
</feature>
<feature type="transmembrane region" description="Helical" evidence="2">
    <location>
        <begin position="119"/>
        <end position="137"/>
    </location>
</feature>
<dbReference type="Proteomes" id="UP000031599">
    <property type="component" value="Unassembled WGS sequence"/>
</dbReference>
<feature type="region of interest" description="Disordered" evidence="1">
    <location>
        <begin position="234"/>
        <end position="255"/>
    </location>
</feature>
<feature type="compositionally biased region" description="Pro residues" evidence="1">
    <location>
        <begin position="13"/>
        <end position="24"/>
    </location>
</feature>
<proteinExistence type="predicted"/>
<evidence type="ECO:0000256" key="2">
    <source>
        <dbReference type="SAM" id="Phobius"/>
    </source>
</evidence>
<accession>A0A0C2CMC6</accession>
<keyword evidence="2" id="KW-0812">Transmembrane</keyword>
<evidence type="ECO:0000256" key="1">
    <source>
        <dbReference type="SAM" id="MobiDB-lite"/>
    </source>
</evidence>
<dbReference type="RefSeq" id="WP_052557769.1">
    <property type="nucleotide sequence ID" value="NZ_JMCC02000132.1"/>
</dbReference>
<keyword evidence="2" id="KW-1133">Transmembrane helix</keyword>
<evidence type="ECO:0000313" key="4">
    <source>
        <dbReference type="Proteomes" id="UP000031599"/>
    </source>
</evidence>
<name>A0A0C2CMC6_9BACT</name>
<keyword evidence="2" id="KW-0472">Membrane</keyword>
<sequence>MLVFGALLLLLGPPAPLEPVPLEPAPLEQPDASVIPDAREPDSPDAPGPAPIEALPLPAQPAGGSEQPLGHDPTPAWVAPPPPELIEPQPIVEPPTRPRRTKRCLPEVDPCMRVMSSRLLLAGLGAISAGASVFLIFQAGDRNRIGDPAMAIAGAGVIAVGAASIGGIVGVLGDDGPALPDRITPPTFGLSVGLGGSDHTDETVPYTLAGSFAPTWSFPRESGRLRLIGSVGGNLGDQVERDPRPQTSNDDGTFGSGLARRGWRFDLGLDLAVRLPYPLSQRRPAWLGQFELRYKPMVFFARDALALGDEPRVSQRVALTPLNWGLRWHLSPRQRFTFYLGPRWDLNGYGEPGGVAPGQPTAAPIYSESWFDLDLPIRKFASAGRPAVVGQYTVGYVHSRFYGAGMNLGSVVGFLGQVVTQFAIRVRPLGSPIAYQLELGARVGGGLNPFVRVGLVLPNLGDAKS</sequence>
<organism evidence="3 4">
    <name type="scientific">Enhygromyxa salina</name>
    <dbReference type="NCBI Taxonomy" id="215803"/>
    <lineage>
        <taxon>Bacteria</taxon>
        <taxon>Pseudomonadati</taxon>
        <taxon>Myxococcota</taxon>
        <taxon>Polyangia</taxon>
        <taxon>Nannocystales</taxon>
        <taxon>Nannocystaceae</taxon>
        <taxon>Enhygromyxa</taxon>
    </lineage>
</organism>
<dbReference type="EMBL" id="JMCC02000132">
    <property type="protein sequence ID" value="KIG12416.1"/>
    <property type="molecule type" value="Genomic_DNA"/>
</dbReference>
<evidence type="ECO:0000313" key="3">
    <source>
        <dbReference type="EMBL" id="KIG12416.1"/>
    </source>
</evidence>
<comment type="caution">
    <text evidence="3">The sequence shown here is derived from an EMBL/GenBank/DDBJ whole genome shotgun (WGS) entry which is preliminary data.</text>
</comment>
<feature type="region of interest" description="Disordered" evidence="1">
    <location>
        <begin position="13"/>
        <end position="72"/>
    </location>
</feature>
<dbReference type="AlphaFoldDB" id="A0A0C2CMC6"/>